<feature type="region of interest" description="Disordered" evidence="1">
    <location>
        <begin position="1156"/>
        <end position="1177"/>
    </location>
</feature>
<name>A0AAN6VUX4_9PEZI</name>
<comment type="caution">
    <text evidence="3">The sequence shown here is derived from an EMBL/GenBank/DDBJ whole genome shotgun (WGS) entry which is preliminary data.</text>
</comment>
<dbReference type="InterPro" id="IPR053137">
    <property type="entry name" value="NLR-like"/>
</dbReference>
<dbReference type="NCBIfam" id="NF040586">
    <property type="entry name" value="FxSxx_TPR"/>
    <property type="match status" value="1"/>
</dbReference>
<dbReference type="Pfam" id="PF01048">
    <property type="entry name" value="PNP_UDP_1"/>
    <property type="match status" value="1"/>
</dbReference>
<evidence type="ECO:0000259" key="2">
    <source>
        <dbReference type="Pfam" id="PF01048"/>
    </source>
</evidence>
<dbReference type="Pfam" id="PF13374">
    <property type="entry name" value="TPR_10"/>
    <property type="match status" value="1"/>
</dbReference>
<dbReference type="InterPro" id="IPR000845">
    <property type="entry name" value="Nucleoside_phosphorylase_d"/>
</dbReference>
<dbReference type="Gene3D" id="3.40.50.300">
    <property type="entry name" value="P-loop containing nucleotide triphosphate hydrolases"/>
    <property type="match status" value="1"/>
</dbReference>
<dbReference type="AlphaFoldDB" id="A0AAN6VUX4"/>
<dbReference type="Pfam" id="PF13424">
    <property type="entry name" value="TPR_12"/>
    <property type="match status" value="3"/>
</dbReference>
<dbReference type="PANTHER" id="PTHR46082">
    <property type="entry name" value="ATP/GTP-BINDING PROTEIN-RELATED"/>
    <property type="match status" value="1"/>
</dbReference>
<dbReference type="SUPFAM" id="SSF52540">
    <property type="entry name" value="P-loop containing nucleoside triphosphate hydrolases"/>
    <property type="match status" value="1"/>
</dbReference>
<reference evidence="3" key="1">
    <citation type="journal article" date="2023" name="Mol. Phylogenet. Evol.">
        <title>Genome-scale phylogeny and comparative genomics of the fungal order Sordariales.</title>
        <authorList>
            <person name="Hensen N."/>
            <person name="Bonometti L."/>
            <person name="Westerberg I."/>
            <person name="Brannstrom I.O."/>
            <person name="Guillou S."/>
            <person name="Cros-Aarteil S."/>
            <person name="Calhoun S."/>
            <person name="Haridas S."/>
            <person name="Kuo A."/>
            <person name="Mondo S."/>
            <person name="Pangilinan J."/>
            <person name="Riley R."/>
            <person name="LaButti K."/>
            <person name="Andreopoulos B."/>
            <person name="Lipzen A."/>
            <person name="Chen C."/>
            <person name="Yan M."/>
            <person name="Daum C."/>
            <person name="Ng V."/>
            <person name="Clum A."/>
            <person name="Steindorff A."/>
            <person name="Ohm R.A."/>
            <person name="Martin F."/>
            <person name="Silar P."/>
            <person name="Natvig D.O."/>
            <person name="Lalanne C."/>
            <person name="Gautier V."/>
            <person name="Ament-Velasquez S.L."/>
            <person name="Kruys A."/>
            <person name="Hutchinson M.I."/>
            <person name="Powell A.J."/>
            <person name="Barry K."/>
            <person name="Miller A.N."/>
            <person name="Grigoriev I.V."/>
            <person name="Debuchy R."/>
            <person name="Gladieux P."/>
            <person name="Hiltunen Thoren M."/>
            <person name="Johannesson H."/>
        </authorList>
    </citation>
    <scope>NUCLEOTIDE SEQUENCE</scope>
    <source>
        <strain evidence="3">CBS 538.74</strain>
    </source>
</reference>
<proteinExistence type="predicted"/>
<dbReference type="PRINTS" id="PR00364">
    <property type="entry name" value="DISEASERSIST"/>
</dbReference>
<dbReference type="Proteomes" id="UP001302745">
    <property type="component" value="Unassembled WGS sequence"/>
</dbReference>
<organism evidence="3 4">
    <name type="scientific">Chaetomidium leptoderma</name>
    <dbReference type="NCBI Taxonomy" id="669021"/>
    <lineage>
        <taxon>Eukaryota</taxon>
        <taxon>Fungi</taxon>
        <taxon>Dikarya</taxon>
        <taxon>Ascomycota</taxon>
        <taxon>Pezizomycotina</taxon>
        <taxon>Sordariomycetes</taxon>
        <taxon>Sordariomycetidae</taxon>
        <taxon>Sordariales</taxon>
        <taxon>Chaetomiaceae</taxon>
        <taxon>Chaetomidium</taxon>
    </lineage>
</organism>
<reference evidence="3" key="2">
    <citation type="submission" date="2023-05" db="EMBL/GenBank/DDBJ databases">
        <authorList>
            <consortium name="Lawrence Berkeley National Laboratory"/>
            <person name="Steindorff A."/>
            <person name="Hensen N."/>
            <person name="Bonometti L."/>
            <person name="Westerberg I."/>
            <person name="Brannstrom I.O."/>
            <person name="Guillou S."/>
            <person name="Cros-Aarteil S."/>
            <person name="Calhoun S."/>
            <person name="Haridas S."/>
            <person name="Kuo A."/>
            <person name="Mondo S."/>
            <person name="Pangilinan J."/>
            <person name="Riley R."/>
            <person name="Labutti K."/>
            <person name="Andreopoulos B."/>
            <person name="Lipzen A."/>
            <person name="Chen C."/>
            <person name="Yanf M."/>
            <person name="Daum C."/>
            <person name="Ng V."/>
            <person name="Clum A."/>
            <person name="Ohm R."/>
            <person name="Martin F."/>
            <person name="Silar P."/>
            <person name="Natvig D."/>
            <person name="Lalanne C."/>
            <person name="Gautier V."/>
            <person name="Ament-Velasquez S.L."/>
            <person name="Kruys A."/>
            <person name="Hutchinson M.I."/>
            <person name="Powell A.J."/>
            <person name="Barry K."/>
            <person name="Miller A.N."/>
            <person name="Grigoriev I.V."/>
            <person name="Debuchy R."/>
            <person name="Gladieux P."/>
            <person name="Thoren M.H."/>
            <person name="Johannesson H."/>
        </authorList>
    </citation>
    <scope>NUCLEOTIDE SEQUENCE</scope>
    <source>
        <strain evidence="3">CBS 538.74</strain>
    </source>
</reference>
<dbReference type="InterPro" id="IPR011990">
    <property type="entry name" value="TPR-like_helical_dom_sf"/>
</dbReference>
<dbReference type="InterPro" id="IPR027417">
    <property type="entry name" value="P-loop_NTPase"/>
</dbReference>
<dbReference type="PANTHER" id="PTHR46082:SF6">
    <property type="entry name" value="AAA+ ATPASE DOMAIN-CONTAINING PROTEIN-RELATED"/>
    <property type="match status" value="1"/>
</dbReference>
<evidence type="ECO:0000313" key="3">
    <source>
        <dbReference type="EMBL" id="KAK4158263.1"/>
    </source>
</evidence>
<gene>
    <name evidence="3" type="ORF">C8A00DRAFT_39456</name>
</gene>
<dbReference type="SUPFAM" id="SSF53167">
    <property type="entry name" value="Purine and uridine phosphorylases"/>
    <property type="match status" value="1"/>
</dbReference>
<dbReference type="InterPro" id="IPR035994">
    <property type="entry name" value="Nucleoside_phosphorylase_sf"/>
</dbReference>
<protein>
    <recommendedName>
        <fullName evidence="2">Nucleoside phosphorylase domain-containing protein</fullName>
    </recommendedName>
</protein>
<accession>A0AAN6VUX4</accession>
<dbReference type="GO" id="GO:0003824">
    <property type="term" value="F:catalytic activity"/>
    <property type="evidence" value="ECO:0007669"/>
    <property type="project" value="InterPro"/>
</dbReference>
<dbReference type="EMBL" id="MU856840">
    <property type="protein sequence ID" value="KAK4158263.1"/>
    <property type="molecule type" value="Genomic_DNA"/>
</dbReference>
<feature type="domain" description="Nucleoside phosphorylase" evidence="2">
    <location>
        <begin position="20"/>
        <end position="288"/>
    </location>
</feature>
<dbReference type="Gene3D" id="3.40.50.1580">
    <property type="entry name" value="Nucleoside phosphorylase domain"/>
    <property type="match status" value="1"/>
</dbReference>
<dbReference type="SUPFAM" id="SSF48452">
    <property type="entry name" value="TPR-like"/>
    <property type="match status" value="3"/>
</dbReference>
<dbReference type="Gene3D" id="1.25.40.10">
    <property type="entry name" value="Tetratricopeptide repeat domain"/>
    <property type="match status" value="2"/>
</dbReference>
<evidence type="ECO:0000256" key="1">
    <source>
        <dbReference type="SAM" id="MobiDB-lite"/>
    </source>
</evidence>
<keyword evidence="4" id="KW-1185">Reference proteome</keyword>
<evidence type="ECO:0000313" key="4">
    <source>
        <dbReference type="Proteomes" id="UP001302745"/>
    </source>
</evidence>
<sequence>MATVLSRRPPLRPATRLDFEIAIICALSLEANAISKLFDSPSPWDTIGPPYDKAPGDPNAYSTGAIGRHNVVLVHMPRMGKSEAAAAAASCRSSFPNIKLAVLVGICAAVPFPDAKLASGTTEIILGDVIISTGAVQYDFGRETTRGFVAKDTVLDNLAKPNSEISSVLAKLRMDDVMARLQTEMTVHMGGLGVRYPGPAGDTVFAAEHEHKGGDDSCKGCGVPRQRKRLSLSLSGGRAGSATAAVPELKVHLGMVATGDTVMKSGKSRDKIAKDKGVIAFEMEAAGVWDRFPCVVIKGACDYGDSHKSKGWQDFAAARAAACMKAFLGHWVPSRPEPPPLYEPPVEPQFLVPYPKNEGFVGRTDILRKLKELLHPGKHTIVTLVGVGGIGKTQIALQYAHSCWEEHKGVSVFWVHAGSTEQFQQSYASVARQFRVPGYVDPKEDVRPLVRDWLERDTKRQWLMVLDNADNSALFSGEARDQSLERFIPRCAHVSVLATTRHTAGLGLLGEKPPIPVQRMEYIYVNRLISSATKVNPTGAKEMTALFTQLEGLPLAVAQAAAFIRDQQITVAEYLGLLKKSEKRLEALLGDHVVGKTSGTLQAAVRTWFLSFEKAQKQSRAAGDILSLMSCLDSQAVPPTFLARYTKRQEEVKENAPQRADPVTVLKSLALVSQDADGGLEMVRPVRSLVRKWLLKREKTSHFENQALMVVSRAYPSGNADNRATCSGYHGHVAAVLRFQEEALSKDAKLLKATLLCNTAGFSGLQGLWKDAEGLFHRALALREKGLGASHPLTLKGRCGLAVVYRKQGRLARAWELEKSVMDTRASTAGSDPFLILANKANLASILGAQGEWERAEKMEAEVMEGRKAASGLEHTSTLASMSSLAATFRKRGKWVEAEKLETYVMKTRVRVWGERDALMLTSMSNLSATYRKQGRWEDAESLELRVVETSRVVFGDEHLPTLTSMANLASIFGSRGRWRDAISLETKVKEMRARVLGEVHPLTLATASGLAATFWKAGRFEEGTRLEEQVLRTRTEARGAGDPLTLTTKSNLASMYRKLGLWGKAVSLERQVMATFEREFQAKLGYRVMRDGMDMLASAQSVNVQDAQQQTMDPIRQFVKLWQQVLVGNQVWEKQEKEEREMEGYYGGSIQEFSLTTPGVEQPPPPYFSAPATVPV</sequence>
<dbReference type="GO" id="GO:0009116">
    <property type="term" value="P:nucleoside metabolic process"/>
    <property type="evidence" value="ECO:0007669"/>
    <property type="project" value="InterPro"/>
</dbReference>